<dbReference type="Gene3D" id="3.10.20.90">
    <property type="entry name" value="Phosphatidylinositol 3-kinase Catalytic Subunit, Chain A, domain 1"/>
    <property type="match status" value="1"/>
</dbReference>
<dbReference type="Gene3D" id="1.20.5.110">
    <property type="match status" value="1"/>
</dbReference>
<keyword evidence="4" id="KW-1185">Reference proteome</keyword>
<proteinExistence type="predicted"/>
<dbReference type="OMA" id="YCRDLVH"/>
<feature type="domain" description="SARAH" evidence="2">
    <location>
        <begin position="206"/>
        <end position="253"/>
    </location>
</feature>
<dbReference type="PANTHER" id="PTHR22738:SF8">
    <property type="entry name" value="RAS ASSOCIATION DOMAIN-CONTAINING PROTEIN 3"/>
    <property type="match status" value="1"/>
</dbReference>
<sequence>MTWTSTMSSGYSSLEEDSEEYFFTARTSFFKQPQAKAKAKADRDVEKEREPQKILTKEEIKQKIEAYNSTATNWLKMTLNSNEVYTGFIKVRMDLRRPITIRSAATKGNRLYNNNNETAFYMPKDTTNTLHISSSNTVKEVIEALLKKFTVADNPAKFALFKQSRKKEEVHMSKLLDAEHPLYLRLLAGPSSDVLSFVLREQETGEVLWEAFSLPELQNFLRILTKEEDDHFQHLKRRYGDYRTKLEEALRATGKPG</sequence>
<evidence type="ECO:0000259" key="1">
    <source>
        <dbReference type="PROSITE" id="PS50200"/>
    </source>
</evidence>
<dbReference type="SMART" id="SM00314">
    <property type="entry name" value="RA"/>
    <property type="match status" value="1"/>
</dbReference>
<gene>
    <name evidence="3" type="ORF">scyTo_0009392</name>
</gene>
<dbReference type="SUPFAM" id="SSF54236">
    <property type="entry name" value="Ubiquitin-like"/>
    <property type="match status" value="1"/>
</dbReference>
<dbReference type="STRING" id="75743.A0A401NLG7"/>
<evidence type="ECO:0000313" key="3">
    <source>
        <dbReference type="EMBL" id="GCB61725.1"/>
    </source>
</evidence>
<dbReference type="PROSITE" id="PS50951">
    <property type="entry name" value="SARAH"/>
    <property type="match status" value="1"/>
</dbReference>
<dbReference type="AlphaFoldDB" id="A0A401NLG7"/>
<dbReference type="InterPro" id="IPR000159">
    <property type="entry name" value="RA_dom"/>
</dbReference>
<feature type="domain" description="Ras-associating" evidence="1">
    <location>
        <begin position="114"/>
        <end position="204"/>
    </location>
</feature>
<evidence type="ECO:0000313" key="4">
    <source>
        <dbReference type="Proteomes" id="UP000288216"/>
    </source>
</evidence>
<dbReference type="EMBL" id="BFAA01003820">
    <property type="protein sequence ID" value="GCB61725.1"/>
    <property type="molecule type" value="Genomic_DNA"/>
</dbReference>
<reference evidence="3 4" key="1">
    <citation type="journal article" date="2018" name="Nat. Ecol. Evol.">
        <title>Shark genomes provide insights into elasmobranch evolution and the origin of vertebrates.</title>
        <authorList>
            <person name="Hara Y"/>
            <person name="Yamaguchi K"/>
            <person name="Onimaru K"/>
            <person name="Kadota M"/>
            <person name="Koyanagi M"/>
            <person name="Keeley SD"/>
            <person name="Tatsumi K"/>
            <person name="Tanaka K"/>
            <person name="Motone F"/>
            <person name="Kageyama Y"/>
            <person name="Nozu R"/>
            <person name="Adachi N"/>
            <person name="Nishimura O"/>
            <person name="Nakagawa R"/>
            <person name="Tanegashima C"/>
            <person name="Kiyatake I"/>
            <person name="Matsumoto R"/>
            <person name="Murakumo K"/>
            <person name="Nishida K"/>
            <person name="Terakita A"/>
            <person name="Kuratani S"/>
            <person name="Sato K"/>
            <person name="Hyodo S Kuraku.S."/>
        </authorList>
    </citation>
    <scope>NUCLEOTIDE SEQUENCE [LARGE SCALE GENOMIC DNA]</scope>
</reference>
<dbReference type="GO" id="GO:0005737">
    <property type="term" value="C:cytoplasm"/>
    <property type="evidence" value="ECO:0007669"/>
    <property type="project" value="TreeGrafter"/>
</dbReference>
<comment type="caution">
    <text evidence="3">The sequence shown here is derived from an EMBL/GenBank/DDBJ whole genome shotgun (WGS) entry which is preliminary data.</text>
</comment>
<dbReference type="PROSITE" id="PS50200">
    <property type="entry name" value="RA"/>
    <property type="match status" value="1"/>
</dbReference>
<dbReference type="Pfam" id="PF00788">
    <property type="entry name" value="RA"/>
    <property type="match status" value="1"/>
</dbReference>
<evidence type="ECO:0000259" key="2">
    <source>
        <dbReference type="PROSITE" id="PS50951"/>
    </source>
</evidence>
<name>A0A401NLG7_SCYTO</name>
<dbReference type="GO" id="GO:0007165">
    <property type="term" value="P:signal transduction"/>
    <property type="evidence" value="ECO:0007669"/>
    <property type="project" value="InterPro"/>
</dbReference>
<dbReference type="Pfam" id="PF16517">
    <property type="entry name" value="Nore1-SARAH"/>
    <property type="match status" value="1"/>
</dbReference>
<organism evidence="3 4">
    <name type="scientific">Scyliorhinus torazame</name>
    <name type="common">Cloudy catshark</name>
    <name type="synonym">Catulus torazame</name>
    <dbReference type="NCBI Taxonomy" id="75743"/>
    <lineage>
        <taxon>Eukaryota</taxon>
        <taxon>Metazoa</taxon>
        <taxon>Chordata</taxon>
        <taxon>Craniata</taxon>
        <taxon>Vertebrata</taxon>
        <taxon>Chondrichthyes</taxon>
        <taxon>Elasmobranchii</taxon>
        <taxon>Galeomorphii</taxon>
        <taxon>Galeoidea</taxon>
        <taxon>Carcharhiniformes</taxon>
        <taxon>Scyliorhinidae</taxon>
        <taxon>Scyliorhinus</taxon>
    </lineage>
</organism>
<dbReference type="OrthoDB" id="74314at2759"/>
<dbReference type="PANTHER" id="PTHR22738">
    <property type="entry name" value="RASSF"/>
    <property type="match status" value="1"/>
</dbReference>
<evidence type="ECO:0008006" key="5">
    <source>
        <dbReference type="Google" id="ProtNLM"/>
    </source>
</evidence>
<dbReference type="InterPro" id="IPR033614">
    <property type="entry name" value="RASSF1-6"/>
</dbReference>
<dbReference type="InterPro" id="IPR029071">
    <property type="entry name" value="Ubiquitin-like_domsf"/>
</dbReference>
<dbReference type="Proteomes" id="UP000288216">
    <property type="component" value="Unassembled WGS sequence"/>
</dbReference>
<protein>
    <recommendedName>
        <fullName evidence="5">Ras-associating domain-containing protein</fullName>
    </recommendedName>
</protein>
<dbReference type="InterPro" id="IPR011524">
    <property type="entry name" value="SARAH_dom"/>
</dbReference>
<accession>A0A401NLG7</accession>